<dbReference type="NCBIfam" id="NF009468">
    <property type="entry name" value="PRK12826.1-4"/>
    <property type="match status" value="1"/>
</dbReference>
<dbReference type="OrthoDB" id="9780084at2"/>
<evidence type="ECO:0000313" key="3">
    <source>
        <dbReference type="EMBL" id="RKF15310.1"/>
    </source>
</evidence>
<gene>
    <name evidence="3" type="primary">fabG</name>
    <name evidence="3" type="ORF">D6850_10820</name>
</gene>
<comment type="similarity">
    <text evidence="1">Belongs to the short-chain dehydrogenases/reductases (SDR) family.</text>
</comment>
<dbReference type="NCBIfam" id="NF009466">
    <property type="entry name" value="PRK12826.1-2"/>
    <property type="match status" value="1"/>
</dbReference>
<feature type="domain" description="Ketoreductase" evidence="2">
    <location>
        <begin position="8"/>
        <end position="194"/>
    </location>
</feature>
<evidence type="ECO:0000259" key="2">
    <source>
        <dbReference type="SMART" id="SM00822"/>
    </source>
</evidence>
<dbReference type="Gene3D" id="3.40.50.720">
    <property type="entry name" value="NAD(P)-binding Rossmann-like Domain"/>
    <property type="match status" value="1"/>
</dbReference>
<dbReference type="CDD" id="cd05233">
    <property type="entry name" value="SDR_c"/>
    <property type="match status" value="1"/>
</dbReference>
<dbReference type="NCBIfam" id="NF004202">
    <property type="entry name" value="PRK05653.2-2"/>
    <property type="match status" value="1"/>
</dbReference>
<dbReference type="InterPro" id="IPR050259">
    <property type="entry name" value="SDR"/>
</dbReference>
<keyword evidence="4" id="KW-1185">Reference proteome</keyword>
<dbReference type="InterPro" id="IPR002347">
    <property type="entry name" value="SDR_fam"/>
</dbReference>
<proteinExistence type="inferred from homology"/>
<dbReference type="AlphaFoldDB" id="A0A3A8AX03"/>
<name>A0A3A8AX03_9RHOB</name>
<accession>A0A3A8AX03</accession>
<dbReference type="PRINTS" id="PR00080">
    <property type="entry name" value="SDRFAMILY"/>
</dbReference>
<dbReference type="GO" id="GO:0004316">
    <property type="term" value="F:3-oxoacyl-[acyl-carrier-protein] reductase (NADPH) activity"/>
    <property type="evidence" value="ECO:0007669"/>
    <property type="project" value="UniProtKB-EC"/>
</dbReference>
<dbReference type="FunFam" id="3.40.50.720:FF:000084">
    <property type="entry name" value="Short-chain dehydrogenase reductase"/>
    <property type="match status" value="1"/>
</dbReference>
<dbReference type="NCBIfam" id="NF005559">
    <property type="entry name" value="PRK07231.1"/>
    <property type="match status" value="1"/>
</dbReference>
<dbReference type="SMART" id="SM00822">
    <property type="entry name" value="PKS_KR"/>
    <property type="match status" value="1"/>
</dbReference>
<evidence type="ECO:0000313" key="4">
    <source>
        <dbReference type="Proteomes" id="UP000281128"/>
    </source>
</evidence>
<dbReference type="Proteomes" id="UP000281128">
    <property type="component" value="Unassembled WGS sequence"/>
</dbReference>
<organism evidence="3 4">
    <name type="scientific">Roseovarius spongiae</name>
    <dbReference type="NCBI Taxonomy" id="2320272"/>
    <lineage>
        <taxon>Bacteria</taxon>
        <taxon>Pseudomonadati</taxon>
        <taxon>Pseudomonadota</taxon>
        <taxon>Alphaproteobacteria</taxon>
        <taxon>Rhodobacterales</taxon>
        <taxon>Roseobacteraceae</taxon>
        <taxon>Roseovarius</taxon>
    </lineage>
</organism>
<dbReference type="EC" id="1.1.1.100" evidence="3"/>
<dbReference type="InterPro" id="IPR036291">
    <property type="entry name" value="NAD(P)-bd_dom_sf"/>
</dbReference>
<keyword evidence="3" id="KW-0560">Oxidoreductase</keyword>
<protein>
    <submittedName>
        <fullName evidence="3">3-oxoacyl-ACP reductase FabG</fullName>
        <ecNumber evidence="3">1.1.1.100</ecNumber>
    </submittedName>
</protein>
<dbReference type="RefSeq" id="WP_121166647.1">
    <property type="nucleotide sequence ID" value="NZ_RAPE01000002.1"/>
</dbReference>
<dbReference type="PANTHER" id="PTHR42879">
    <property type="entry name" value="3-OXOACYL-(ACYL-CARRIER-PROTEIN) REDUCTASE"/>
    <property type="match status" value="1"/>
</dbReference>
<dbReference type="PRINTS" id="PR00081">
    <property type="entry name" value="GDHRDH"/>
</dbReference>
<reference evidence="3 4" key="1">
    <citation type="submission" date="2018-09" db="EMBL/GenBank/DDBJ databases">
        <title>Roseovarius spongiae sp. nov., isolated from a marine sponge.</title>
        <authorList>
            <person name="Zhuang L."/>
            <person name="Luo L."/>
        </authorList>
    </citation>
    <scope>NUCLEOTIDE SEQUENCE [LARGE SCALE GENOMIC DNA]</scope>
    <source>
        <strain evidence="3 4">HN-E21</strain>
    </source>
</reference>
<sequence>MLTPIKDRSAIVTGASKGIGRGIAAALARQGARVTLAARHEDGLKRARAEMETDGAQLRHSCCDVADWDSVRALVDGAAEAQGGLDILCANAGVYPQTPMEDMSPAEWDEVMAVNLRSAFLAVKAAIPHFRERGGGRVILTSSITGPLTGYRGWTHYGASKAGQLGFLRSAAMELAPLDVTVNAVLPGNIITEGFEDNGPDYMAAMIASVPLRRLGTVDDIANTVLFLASDEAAYITGQQIVIDGGQTVPESLDAMPATATGGPPG</sequence>
<dbReference type="EMBL" id="RAPE01000002">
    <property type="protein sequence ID" value="RKF15310.1"/>
    <property type="molecule type" value="Genomic_DNA"/>
</dbReference>
<evidence type="ECO:0000256" key="1">
    <source>
        <dbReference type="ARBA" id="ARBA00006484"/>
    </source>
</evidence>
<dbReference type="SUPFAM" id="SSF51735">
    <property type="entry name" value="NAD(P)-binding Rossmann-fold domains"/>
    <property type="match status" value="1"/>
</dbReference>
<comment type="caution">
    <text evidence="3">The sequence shown here is derived from an EMBL/GenBank/DDBJ whole genome shotgun (WGS) entry which is preliminary data.</text>
</comment>
<dbReference type="Pfam" id="PF13561">
    <property type="entry name" value="adh_short_C2"/>
    <property type="match status" value="1"/>
</dbReference>
<dbReference type="PANTHER" id="PTHR42879:SF2">
    <property type="entry name" value="3-OXOACYL-[ACYL-CARRIER-PROTEIN] REDUCTASE FABG"/>
    <property type="match status" value="1"/>
</dbReference>
<dbReference type="InterPro" id="IPR057326">
    <property type="entry name" value="KR_dom"/>
</dbReference>